<keyword evidence="10 11" id="KW-0472">Membrane</keyword>
<dbReference type="InterPro" id="IPR003457">
    <property type="entry name" value="Transprt_MerT"/>
</dbReference>
<keyword evidence="8" id="KW-0476">Mercury</keyword>
<organism evidence="12">
    <name type="scientific">hydrothermal vent metagenome</name>
    <dbReference type="NCBI Taxonomy" id="652676"/>
    <lineage>
        <taxon>unclassified sequences</taxon>
        <taxon>metagenomes</taxon>
        <taxon>ecological metagenomes</taxon>
    </lineage>
</organism>
<protein>
    <submittedName>
        <fullName evidence="12">Mercuric transport protein, MerT</fullName>
    </submittedName>
</protein>
<dbReference type="GO" id="GO:0005886">
    <property type="term" value="C:plasma membrane"/>
    <property type="evidence" value="ECO:0007669"/>
    <property type="project" value="UniProtKB-SubCell"/>
</dbReference>
<comment type="subcellular location">
    <subcellularLocation>
        <location evidence="1">Cell inner membrane</location>
        <topology evidence="1">Multi-pass membrane protein</topology>
    </subcellularLocation>
</comment>
<keyword evidence="4" id="KW-1003">Cell membrane</keyword>
<evidence type="ECO:0000256" key="11">
    <source>
        <dbReference type="SAM" id="Phobius"/>
    </source>
</evidence>
<feature type="transmembrane region" description="Helical" evidence="11">
    <location>
        <begin position="35"/>
        <end position="66"/>
    </location>
</feature>
<keyword evidence="6 11" id="KW-0812">Transmembrane</keyword>
<keyword evidence="7" id="KW-0479">Metal-binding</keyword>
<dbReference type="EMBL" id="UOGH01000185">
    <property type="protein sequence ID" value="VAX30929.1"/>
    <property type="molecule type" value="Genomic_DNA"/>
</dbReference>
<gene>
    <name evidence="12" type="ORF">MNBD_NITROSPIRAE02-1168</name>
</gene>
<dbReference type="Gene3D" id="1.10.287.910">
    <property type="entry name" value="bacterial mercury transporter, merf"/>
    <property type="match status" value="1"/>
</dbReference>
<dbReference type="Pfam" id="PF02411">
    <property type="entry name" value="MerT"/>
    <property type="match status" value="1"/>
</dbReference>
<keyword evidence="2" id="KW-0813">Transport</keyword>
<feature type="transmembrane region" description="Helical" evidence="11">
    <location>
        <begin position="119"/>
        <end position="141"/>
    </location>
</feature>
<feature type="transmembrane region" description="Helical" evidence="11">
    <location>
        <begin position="78"/>
        <end position="95"/>
    </location>
</feature>
<evidence type="ECO:0000256" key="4">
    <source>
        <dbReference type="ARBA" id="ARBA00022475"/>
    </source>
</evidence>
<keyword evidence="5" id="KW-0997">Cell inner membrane</keyword>
<dbReference type="AlphaFoldDB" id="A0A3B1CL98"/>
<evidence type="ECO:0000256" key="8">
    <source>
        <dbReference type="ARBA" id="ARBA00022914"/>
    </source>
</evidence>
<evidence type="ECO:0000256" key="7">
    <source>
        <dbReference type="ARBA" id="ARBA00022723"/>
    </source>
</evidence>
<evidence type="ECO:0000256" key="1">
    <source>
        <dbReference type="ARBA" id="ARBA00004429"/>
    </source>
</evidence>
<keyword evidence="9 11" id="KW-1133">Transmembrane helix</keyword>
<sequence>MKDNSHGITGDAYTPAAEAGPIKGMRKTKRRFTSFGPMAIIAALLASVCCVGPFVLVMLGVSGAWIGNLTAFEPYKPVFILFTIGFLVAGFYSVYRKPKAECEPGSLCANPRTKKAQKAGLWIATAVVAFLLVLPYLIVLLV</sequence>
<evidence type="ECO:0000256" key="9">
    <source>
        <dbReference type="ARBA" id="ARBA00022989"/>
    </source>
</evidence>
<keyword evidence="3" id="KW-0475">Mercuric resistance</keyword>
<evidence type="ECO:0000313" key="12">
    <source>
        <dbReference type="EMBL" id="VAX30929.1"/>
    </source>
</evidence>
<evidence type="ECO:0000256" key="10">
    <source>
        <dbReference type="ARBA" id="ARBA00023136"/>
    </source>
</evidence>
<evidence type="ECO:0000256" key="6">
    <source>
        <dbReference type="ARBA" id="ARBA00022692"/>
    </source>
</evidence>
<reference evidence="12" key="1">
    <citation type="submission" date="2018-06" db="EMBL/GenBank/DDBJ databases">
        <authorList>
            <person name="Zhirakovskaya E."/>
        </authorList>
    </citation>
    <scope>NUCLEOTIDE SEQUENCE</scope>
</reference>
<evidence type="ECO:0000256" key="2">
    <source>
        <dbReference type="ARBA" id="ARBA00022448"/>
    </source>
</evidence>
<accession>A0A3B1CL98</accession>
<evidence type="ECO:0000256" key="5">
    <source>
        <dbReference type="ARBA" id="ARBA00022519"/>
    </source>
</evidence>
<dbReference type="GO" id="GO:0046872">
    <property type="term" value="F:metal ion binding"/>
    <property type="evidence" value="ECO:0007669"/>
    <property type="project" value="UniProtKB-KW"/>
</dbReference>
<dbReference type="GO" id="GO:0015097">
    <property type="term" value="F:mercury ion transmembrane transporter activity"/>
    <property type="evidence" value="ECO:0007669"/>
    <property type="project" value="InterPro"/>
</dbReference>
<evidence type="ECO:0000256" key="3">
    <source>
        <dbReference type="ARBA" id="ARBA00022466"/>
    </source>
</evidence>
<name>A0A3B1CL98_9ZZZZ</name>
<proteinExistence type="predicted"/>